<evidence type="ECO:0000256" key="1">
    <source>
        <dbReference type="ARBA" id="ARBA00004477"/>
    </source>
</evidence>
<evidence type="ECO:0000256" key="6">
    <source>
        <dbReference type="ARBA" id="ARBA00022989"/>
    </source>
</evidence>
<dbReference type="EMBL" id="SBIQ01000078">
    <property type="protein sequence ID" value="KAF7683521.1"/>
    <property type="molecule type" value="Genomic_DNA"/>
</dbReference>
<dbReference type="PANTHER" id="PTHR13085">
    <property type="entry name" value="MICROSOMAL SIGNAL PEPTIDASE 25 KDA SUBUNIT"/>
    <property type="match status" value="1"/>
</dbReference>
<evidence type="ECO:0000256" key="2">
    <source>
        <dbReference type="ARBA" id="ARBA00007324"/>
    </source>
</evidence>
<sequence>MEKIIKKYDKKPIKTNTYILSNLKVTLDDFVIQFMTKELRCTENFLFTDFRIAVGIVSTILASILAYLSITYDFNEYKTICAIFLLIYFVSNIIVEAISNIFRRNVIYVGKKEDKRISVKSILKGPNTIYTLLVDSNGSVSKYTKDIRDLFDEEGMFLHNIFFNELKKEMSI</sequence>
<organism evidence="10 11">
    <name type="scientific">Astathelohania contejeani</name>
    <dbReference type="NCBI Taxonomy" id="164912"/>
    <lineage>
        <taxon>Eukaryota</taxon>
        <taxon>Fungi</taxon>
        <taxon>Fungi incertae sedis</taxon>
        <taxon>Microsporidia</taxon>
        <taxon>Astathelohaniidae</taxon>
        <taxon>Astathelohania</taxon>
    </lineage>
</organism>
<keyword evidence="6 9" id="KW-1133">Transmembrane helix</keyword>
<feature type="transmembrane region" description="Helical" evidence="9">
    <location>
        <begin position="82"/>
        <end position="102"/>
    </location>
</feature>
<reference evidence="10 11" key="1">
    <citation type="submission" date="2019-01" db="EMBL/GenBank/DDBJ databases">
        <title>Genomes sequencing and comparative genomics of infectious freshwater microsporidia, Cucumispora dikerogammari and Thelohania contejeani.</title>
        <authorList>
            <person name="Cormier A."/>
            <person name="Giraud I."/>
            <person name="Wattier R."/>
            <person name="Teixeira M."/>
            <person name="Grandjean F."/>
            <person name="Rigaud T."/>
            <person name="Cordaux R."/>
        </authorList>
    </citation>
    <scope>NUCLEOTIDE SEQUENCE [LARGE SCALE GENOMIC DNA]</scope>
    <source>
        <strain evidence="10">T1</strain>
        <tissue evidence="10">Spores</tissue>
    </source>
</reference>
<keyword evidence="4 9" id="KW-0812">Transmembrane</keyword>
<feature type="transmembrane region" description="Helical" evidence="9">
    <location>
        <begin position="50"/>
        <end position="70"/>
    </location>
</feature>
<dbReference type="Pfam" id="PF06703">
    <property type="entry name" value="SPC25"/>
    <property type="match status" value="1"/>
</dbReference>
<dbReference type="PANTHER" id="PTHR13085:SF0">
    <property type="entry name" value="SIGNAL PEPTIDASE COMPLEX SUBUNIT 2"/>
    <property type="match status" value="1"/>
</dbReference>
<evidence type="ECO:0000256" key="3">
    <source>
        <dbReference type="ARBA" id="ARBA00017057"/>
    </source>
</evidence>
<keyword evidence="7 9" id="KW-0472">Membrane</keyword>
<evidence type="ECO:0000313" key="11">
    <source>
        <dbReference type="Proteomes" id="UP001516464"/>
    </source>
</evidence>
<protein>
    <recommendedName>
        <fullName evidence="3">Signal peptidase complex subunit 2</fullName>
    </recommendedName>
</protein>
<name>A0ABQ7HZA0_9MICR</name>
<comment type="caution">
    <text evidence="10">The sequence shown here is derived from an EMBL/GenBank/DDBJ whole genome shotgun (WGS) entry which is preliminary data.</text>
</comment>
<evidence type="ECO:0000256" key="4">
    <source>
        <dbReference type="ARBA" id="ARBA00022692"/>
    </source>
</evidence>
<evidence type="ECO:0000256" key="5">
    <source>
        <dbReference type="ARBA" id="ARBA00022824"/>
    </source>
</evidence>
<comment type="subcellular location">
    <subcellularLocation>
        <location evidence="1">Endoplasmic reticulum membrane</location>
        <topology evidence="1">Multi-pass membrane protein</topology>
    </subcellularLocation>
</comment>
<evidence type="ECO:0000256" key="9">
    <source>
        <dbReference type="SAM" id="Phobius"/>
    </source>
</evidence>
<dbReference type="Proteomes" id="UP001516464">
    <property type="component" value="Unassembled WGS sequence"/>
</dbReference>
<proteinExistence type="inferred from homology"/>
<evidence type="ECO:0000256" key="7">
    <source>
        <dbReference type="ARBA" id="ARBA00023136"/>
    </source>
</evidence>
<keyword evidence="11" id="KW-1185">Reference proteome</keyword>
<comment type="function">
    <text evidence="8">Component of the signal peptidase complex (SPC) which catalyzes the cleavage of N-terminal signal sequences from nascent proteins as they are translocated into the lumen of the endoplasmic reticulum. Enhances the enzymatic activity of SPC and facilitates the interactions between different components of the translocation site.</text>
</comment>
<evidence type="ECO:0000256" key="8">
    <source>
        <dbReference type="ARBA" id="ARBA00045608"/>
    </source>
</evidence>
<keyword evidence="5" id="KW-0256">Endoplasmic reticulum</keyword>
<dbReference type="InterPro" id="IPR009582">
    <property type="entry name" value="Spc2/SPCS2"/>
</dbReference>
<comment type="similarity">
    <text evidence="2">Belongs to the SPCS2 family.</text>
</comment>
<accession>A0ABQ7HZA0</accession>
<evidence type="ECO:0000313" key="10">
    <source>
        <dbReference type="EMBL" id="KAF7683521.1"/>
    </source>
</evidence>
<gene>
    <name evidence="10" type="primary">spcs2</name>
    <name evidence="10" type="ORF">TCON_1275</name>
</gene>